<comment type="caution">
    <text evidence="9">The sequence shown here is derived from an EMBL/GenBank/DDBJ whole genome shotgun (WGS) entry which is preliminary data.</text>
</comment>
<evidence type="ECO:0000256" key="2">
    <source>
        <dbReference type="ARBA" id="ARBA00009773"/>
    </source>
</evidence>
<feature type="transmembrane region" description="Helical" evidence="8">
    <location>
        <begin position="247"/>
        <end position="272"/>
    </location>
</feature>
<dbReference type="EMBL" id="VYQF01000004">
    <property type="protein sequence ID" value="KAA9037992.1"/>
    <property type="molecule type" value="Genomic_DNA"/>
</dbReference>
<dbReference type="GO" id="GO:0055085">
    <property type="term" value="P:transmembrane transport"/>
    <property type="evidence" value="ECO:0007669"/>
    <property type="project" value="TreeGrafter"/>
</dbReference>
<evidence type="ECO:0000256" key="3">
    <source>
        <dbReference type="ARBA" id="ARBA00022448"/>
    </source>
</evidence>
<proteinExistence type="inferred from homology"/>
<dbReference type="GO" id="GO:0005886">
    <property type="term" value="C:plasma membrane"/>
    <property type="evidence" value="ECO:0007669"/>
    <property type="project" value="UniProtKB-SubCell"/>
</dbReference>
<feature type="transmembrane region" description="Helical" evidence="8">
    <location>
        <begin position="194"/>
        <end position="215"/>
    </location>
</feature>
<comment type="subcellular location">
    <subcellularLocation>
        <location evidence="1">Cell membrane</location>
        <topology evidence="1">Multi-pass membrane protein</topology>
    </subcellularLocation>
</comment>
<evidence type="ECO:0000256" key="6">
    <source>
        <dbReference type="ARBA" id="ARBA00022989"/>
    </source>
</evidence>
<keyword evidence="10" id="KW-1185">Reference proteome</keyword>
<keyword evidence="7 8" id="KW-0472">Membrane</keyword>
<dbReference type="PANTHER" id="PTHR21716:SF53">
    <property type="entry name" value="PERMEASE PERM-RELATED"/>
    <property type="match status" value="1"/>
</dbReference>
<keyword evidence="5 8" id="KW-0812">Transmembrane</keyword>
<evidence type="ECO:0000313" key="10">
    <source>
        <dbReference type="Proteomes" id="UP000326903"/>
    </source>
</evidence>
<feature type="transmembrane region" description="Helical" evidence="8">
    <location>
        <begin position="7"/>
        <end position="24"/>
    </location>
</feature>
<keyword evidence="6 8" id="KW-1133">Transmembrane helix</keyword>
<feature type="transmembrane region" description="Helical" evidence="8">
    <location>
        <begin position="221"/>
        <end position="240"/>
    </location>
</feature>
<name>A0A5J5IDG3_9BACT</name>
<evidence type="ECO:0000313" key="9">
    <source>
        <dbReference type="EMBL" id="KAA9037992.1"/>
    </source>
</evidence>
<reference evidence="9 10" key="1">
    <citation type="submission" date="2019-09" db="EMBL/GenBank/DDBJ databases">
        <title>Draft genome sequence of Ginsengibacter sp. BR5-29.</title>
        <authorList>
            <person name="Im W.-T."/>
        </authorList>
    </citation>
    <scope>NUCLEOTIDE SEQUENCE [LARGE SCALE GENOMIC DNA]</scope>
    <source>
        <strain evidence="9 10">BR5-29</strain>
    </source>
</reference>
<feature type="transmembrane region" description="Helical" evidence="8">
    <location>
        <begin position="292"/>
        <end position="314"/>
    </location>
</feature>
<keyword evidence="3" id="KW-0813">Transport</keyword>
<protein>
    <submittedName>
        <fullName evidence="9">AI-2E family transporter</fullName>
    </submittedName>
</protein>
<evidence type="ECO:0000256" key="5">
    <source>
        <dbReference type="ARBA" id="ARBA00022692"/>
    </source>
</evidence>
<dbReference type="Proteomes" id="UP000326903">
    <property type="component" value="Unassembled WGS sequence"/>
</dbReference>
<feature type="transmembrane region" description="Helical" evidence="8">
    <location>
        <begin position="30"/>
        <end position="46"/>
    </location>
</feature>
<comment type="similarity">
    <text evidence="2">Belongs to the autoinducer-2 exporter (AI-2E) (TC 2.A.86) family.</text>
</comment>
<dbReference type="InterPro" id="IPR002549">
    <property type="entry name" value="AI-2E-like"/>
</dbReference>
<dbReference type="RefSeq" id="WP_150415522.1">
    <property type="nucleotide sequence ID" value="NZ_VYQF01000004.1"/>
</dbReference>
<keyword evidence="4" id="KW-1003">Cell membrane</keyword>
<gene>
    <name evidence="9" type="ORF">FW778_14590</name>
</gene>
<evidence type="ECO:0000256" key="7">
    <source>
        <dbReference type="ARBA" id="ARBA00023136"/>
    </source>
</evidence>
<evidence type="ECO:0000256" key="4">
    <source>
        <dbReference type="ARBA" id="ARBA00022475"/>
    </source>
</evidence>
<dbReference type="PANTHER" id="PTHR21716">
    <property type="entry name" value="TRANSMEMBRANE PROTEIN"/>
    <property type="match status" value="1"/>
</dbReference>
<dbReference type="Pfam" id="PF01594">
    <property type="entry name" value="AI-2E_transport"/>
    <property type="match status" value="1"/>
</dbReference>
<evidence type="ECO:0000256" key="8">
    <source>
        <dbReference type="SAM" id="Phobius"/>
    </source>
</evidence>
<evidence type="ECO:0000256" key="1">
    <source>
        <dbReference type="ARBA" id="ARBA00004651"/>
    </source>
</evidence>
<sequence>MTTSATLIIKKLLIVFLVAAGLYYAKDFLIPLAIGGVLATLFLPVCKRMEAKKVSKGLAVLICLLLFLLTIAFVGALLGWQVASLARDFALLKQKSIETFNHLQEYIFNHIGISTEKQSQILNQDQPGVTAIMKMVAGSLLSVFINFIFVLAYMFLFLYYRGHILNFFLQLSIPGQKTEMRQILYSISHVSQQYMLGLAKMIICLWIMYSIGFTIMGVKNAFFFAILCGLLEIVPFIGNITGTTLTALVSLVQGAGIPMLVGIIGTYAIIQFIQGWVLEPLILGPQVKINPFATVIVLVLGELLWGIPGVFLAIPLTAMVKIVCDHIDPLKPYGFLIGKIETGKAEPGFIKKIRNRYKTTQH</sequence>
<feature type="transmembrane region" description="Helical" evidence="8">
    <location>
        <begin position="58"/>
        <end position="83"/>
    </location>
</feature>
<dbReference type="AlphaFoldDB" id="A0A5J5IDG3"/>
<organism evidence="9 10">
    <name type="scientific">Ginsengibacter hankyongi</name>
    <dbReference type="NCBI Taxonomy" id="2607284"/>
    <lineage>
        <taxon>Bacteria</taxon>
        <taxon>Pseudomonadati</taxon>
        <taxon>Bacteroidota</taxon>
        <taxon>Chitinophagia</taxon>
        <taxon>Chitinophagales</taxon>
        <taxon>Chitinophagaceae</taxon>
        <taxon>Ginsengibacter</taxon>
    </lineage>
</organism>
<feature type="transmembrane region" description="Helical" evidence="8">
    <location>
        <begin position="135"/>
        <end position="160"/>
    </location>
</feature>
<accession>A0A5J5IDG3</accession>